<name>A0A2I0I803_PUNGR</name>
<keyword evidence="2" id="KW-1185">Reference proteome</keyword>
<dbReference type="Proteomes" id="UP000233551">
    <property type="component" value="Unassembled WGS sequence"/>
</dbReference>
<sequence>MKNCLCGFRSGFRQSAVKVDPFPRFSALDIEPSCSDGFILRRLPTSVLEHLPPAAMRPQVQRRVQRCPAALVFDNDLNMVVLPEPMCQD</sequence>
<dbReference type="EMBL" id="PGOL01003807">
    <property type="protein sequence ID" value="PKI39536.1"/>
    <property type="molecule type" value="Genomic_DNA"/>
</dbReference>
<evidence type="ECO:0000313" key="2">
    <source>
        <dbReference type="Proteomes" id="UP000233551"/>
    </source>
</evidence>
<proteinExistence type="predicted"/>
<dbReference type="AlphaFoldDB" id="A0A2I0I803"/>
<evidence type="ECO:0000313" key="1">
    <source>
        <dbReference type="EMBL" id="PKI39536.1"/>
    </source>
</evidence>
<gene>
    <name evidence="1" type="ORF">CRG98_040006</name>
</gene>
<organism evidence="1 2">
    <name type="scientific">Punica granatum</name>
    <name type="common">Pomegranate</name>
    <dbReference type="NCBI Taxonomy" id="22663"/>
    <lineage>
        <taxon>Eukaryota</taxon>
        <taxon>Viridiplantae</taxon>
        <taxon>Streptophyta</taxon>
        <taxon>Embryophyta</taxon>
        <taxon>Tracheophyta</taxon>
        <taxon>Spermatophyta</taxon>
        <taxon>Magnoliopsida</taxon>
        <taxon>eudicotyledons</taxon>
        <taxon>Gunneridae</taxon>
        <taxon>Pentapetalae</taxon>
        <taxon>rosids</taxon>
        <taxon>malvids</taxon>
        <taxon>Myrtales</taxon>
        <taxon>Lythraceae</taxon>
        <taxon>Punica</taxon>
    </lineage>
</organism>
<reference evidence="1 2" key="1">
    <citation type="submission" date="2017-11" db="EMBL/GenBank/DDBJ databases">
        <title>De-novo sequencing of pomegranate (Punica granatum L.) genome.</title>
        <authorList>
            <person name="Akparov Z."/>
            <person name="Amiraslanov A."/>
            <person name="Hajiyeva S."/>
            <person name="Abbasov M."/>
            <person name="Kaur K."/>
            <person name="Hamwieh A."/>
            <person name="Solovyev V."/>
            <person name="Salamov A."/>
            <person name="Braich B."/>
            <person name="Kosarev P."/>
            <person name="Mahmoud A."/>
            <person name="Hajiyev E."/>
            <person name="Babayeva S."/>
            <person name="Izzatullayeva V."/>
            <person name="Mammadov A."/>
            <person name="Mammadov A."/>
            <person name="Sharifova S."/>
            <person name="Ojaghi J."/>
            <person name="Eynullazada K."/>
            <person name="Bayramov B."/>
            <person name="Abdulazimova A."/>
            <person name="Shahmuradov I."/>
        </authorList>
    </citation>
    <scope>NUCLEOTIDE SEQUENCE [LARGE SCALE GENOMIC DNA]</scope>
    <source>
        <strain evidence="2">cv. AG2017</strain>
        <tissue evidence="1">Leaf</tissue>
    </source>
</reference>
<accession>A0A2I0I803</accession>
<protein>
    <submittedName>
        <fullName evidence="1">Uncharacterized protein</fullName>
    </submittedName>
</protein>
<comment type="caution">
    <text evidence="1">The sequence shown here is derived from an EMBL/GenBank/DDBJ whole genome shotgun (WGS) entry which is preliminary data.</text>
</comment>